<feature type="region of interest" description="Disordered" evidence="1">
    <location>
        <begin position="211"/>
        <end position="245"/>
    </location>
</feature>
<protein>
    <submittedName>
        <fullName evidence="2">Uncharacterized protein</fullName>
    </submittedName>
</protein>
<gene>
    <name evidence="2" type="ORF">TKK_018957</name>
</gene>
<sequence>MSKSKKYFVCAKFDDDRLNKHCVSTKYVYYKKNDASPINPKDEQDYKENHKYYIFRRGCKFSKCRPSDNCCKRVAAYLYSIAETEEEALMQADNRTKRLRIPKKIGFESSTDNSKEIEEPSMKKVRKLNSEMRRENSNKVAEKYHQKSASGYREPLKIIKETPLLNEINLGSPESRSNLNTKIPVVALSPLIFDNKSKSYKEINQSADLLPIPFPQNIPKPHPDRQKPKSSVNKKIEKKRDSINSDDDWGFPEHIKFDSKETLLPRSLLKKTARKSNIPKLKYCLDSDSDSDRSFEVKVSQLKLERKKNALSIFSSSQSILSTEKRAFKIKVSEVQFVPEKNILSTSSFSQSILFTKKRAFKIEVSELQFDPEENTSFTFSFS</sequence>
<dbReference type="AlphaFoldDB" id="A0ABD2VXD4"/>
<dbReference type="Proteomes" id="UP001627154">
    <property type="component" value="Unassembled WGS sequence"/>
</dbReference>
<evidence type="ECO:0000256" key="1">
    <source>
        <dbReference type="SAM" id="MobiDB-lite"/>
    </source>
</evidence>
<accession>A0ABD2VXD4</accession>
<name>A0ABD2VXD4_9HYME</name>
<evidence type="ECO:0000313" key="3">
    <source>
        <dbReference type="Proteomes" id="UP001627154"/>
    </source>
</evidence>
<feature type="compositionally biased region" description="Basic and acidic residues" evidence="1">
    <location>
        <begin position="234"/>
        <end position="243"/>
    </location>
</feature>
<proteinExistence type="predicted"/>
<dbReference type="EMBL" id="JBJJXI010000157">
    <property type="protein sequence ID" value="KAL3385385.1"/>
    <property type="molecule type" value="Genomic_DNA"/>
</dbReference>
<reference evidence="2 3" key="1">
    <citation type="journal article" date="2024" name="bioRxiv">
        <title>A reference genome for Trichogramma kaykai: A tiny desert-dwelling parasitoid wasp with competing sex-ratio distorters.</title>
        <authorList>
            <person name="Culotta J."/>
            <person name="Lindsey A.R."/>
        </authorList>
    </citation>
    <scope>NUCLEOTIDE SEQUENCE [LARGE SCALE GENOMIC DNA]</scope>
    <source>
        <strain evidence="2 3">KSX58</strain>
    </source>
</reference>
<keyword evidence="3" id="KW-1185">Reference proteome</keyword>
<evidence type="ECO:0000313" key="2">
    <source>
        <dbReference type="EMBL" id="KAL3385385.1"/>
    </source>
</evidence>
<organism evidence="2 3">
    <name type="scientific">Trichogramma kaykai</name>
    <dbReference type="NCBI Taxonomy" id="54128"/>
    <lineage>
        <taxon>Eukaryota</taxon>
        <taxon>Metazoa</taxon>
        <taxon>Ecdysozoa</taxon>
        <taxon>Arthropoda</taxon>
        <taxon>Hexapoda</taxon>
        <taxon>Insecta</taxon>
        <taxon>Pterygota</taxon>
        <taxon>Neoptera</taxon>
        <taxon>Endopterygota</taxon>
        <taxon>Hymenoptera</taxon>
        <taxon>Apocrita</taxon>
        <taxon>Proctotrupomorpha</taxon>
        <taxon>Chalcidoidea</taxon>
        <taxon>Trichogrammatidae</taxon>
        <taxon>Trichogramma</taxon>
    </lineage>
</organism>
<comment type="caution">
    <text evidence="2">The sequence shown here is derived from an EMBL/GenBank/DDBJ whole genome shotgun (WGS) entry which is preliminary data.</text>
</comment>